<dbReference type="GO" id="GO:0003677">
    <property type="term" value="F:DNA binding"/>
    <property type="evidence" value="ECO:0007669"/>
    <property type="project" value="UniProtKB-KW"/>
</dbReference>
<feature type="domain" description="HTH CENPB-type" evidence="2">
    <location>
        <begin position="1"/>
        <end position="60"/>
    </location>
</feature>
<accession>A0A0C9ZSZ3</accession>
<organism evidence="3 4">
    <name type="scientific">Pisolithus microcarpus 441</name>
    <dbReference type="NCBI Taxonomy" id="765257"/>
    <lineage>
        <taxon>Eukaryota</taxon>
        <taxon>Fungi</taxon>
        <taxon>Dikarya</taxon>
        <taxon>Basidiomycota</taxon>
        <taxon>Agaricomycotina</taxon>
        <taxon>Agaricomycetes</taxon>
        <taxon>Agaricomycetidae</taxon>
        <taxon>Boletales</taxon>
        <taxon>Sclerodermatineae</taxon>
        <taxon>Pisolithaceae</taxon>
        <taxon>Pisolithus</taxon>
    </lineage>
</organism>
<evidence type="ECO:0000259" key="2">
    <source>
        <dbReference type="PROSITE" id="PS51253"/>
    </source>
</evidence>
<evidence type="ECO:0000256" key="1">
    <source>
        <dbReference type="ARBA" id="ARBA00023125"/>
    </source>
</evidence>
<sequence length="321" mass="35920">MLDLWISKAMADKLLLTGDVIHQKWRQFTDLVGVPDDEQLKLSEGWLSWYKAQAGLKEIKRHGEAASAASETVDREQQHIQGLITKYGYQPCDIFNADESSLFYVMPPDQGLSNKQGSGVKGKKLRLTYLFVANADGSKKLRPLVIGKAHKPQAFRNKTGTDLGFYYQNNAKAWMTGTLCSLSNIRVKNFEPNLTAHVQPNDQGVIHCFKAKYRSKYVHYAIDLYDSGITLAEIYNINQLEAMQLADEAWNEVDTTTIQNCWQKAGILPNMDSPPRTQPSLPISSLVHAMETCDDPITQADSLIQNVLDDLEATGVLQPSN</sequence>
<dbReference type="OrthoDB" id="162969at2759"/>
<dbReference type="InterPro" id="IPR009057">
    <property type="entry name" value="Homeodomain-like_sf"/>
</dbReference>
<dbReference type="PANTHER" id="PTHR19303:SF73">
    <property type="entry name" value="PROTEIN PDC2"/>
    <property type="match status" value="1"/>
</dbReference>
<dbReference type="GO" id="GO:0005634">
    <property type="term" value="C:nucleus"/>
    <property type="evidence" value="ECO:0007669"/>
    <property type="project" value="TreeGrafter"/>
</dbReference>
<reference evidence="4" key="2">
    <citation type="submission" date="2015-01" db="EMBL/GenBank/DDBJ databases">
        <title>Evolutionary Origins and Diversification of the Mycorrhizal Mutualists.</title>
        <authorList>
            <consortium name="DOE Joint Genome Institute"/>
            <consortium name="Mycorrhizal Genomics Consortium"/>
            <person name="Kohler A."/>
            <person name="Kuo A."/>
            <person name="Nagy L.G."/>
            <person name="Floudas D."/>
            <person name="Copeland A."/>
            <person name="Barry K.W."/>
            <person name="Cichocki N."/>
            <person name="Veneault-Fourrey C."/>
            <person name="LaButti K."/>
            <person name="Lindquist E.A."/>
            <person name="Lipzen A."/>
            <person name="Lundell T."/>
            <person name="Morin E."/>
            <person name="Murat C."/>
            <person name="Riley R."/>
            <person name="Ohm R."/>
            <person name="Sun H."/>
            <person name="Tunlid A."/>
            <person name="Henrissat B."/>
            <person name="Grigoriev I.V."/>
            <person name="Hibbett D.S."/>
            <person name="Martin F."/>
        </authorList>
    </citation>
    <scope>NUCLEOTIDE SEQUENCE [LARGE SCALE GENOMIC DNA]</scope>
    <source>
        <strain evidence="4">441</strain>
    </source>
</reference>
<dbReference type="InterPro" id="IPR050863">
    <property type="entry name" value="CenT-Element_Derived"/>
</dbReference>
<name>A0A0C9ZSZ3_9AGAM</name>
<dbReference type="Proteomes" id="UP000054018">
    <property type="component" value="Unassembled WGS sequence"/>
</dbReference>
<dbReference type="PROSITE" id="PS51253">
    <property type="entry name" value="HTH_CENPB"/>
    <property type="match status" value="1"/>
</dbReference>
<protein>
    <recommendedName>
        <fullName evidence="2">HTH CENPB-type domain-containing protein</fullName>
    </recommendedName>
</protein>
<dbReference type="SUPFAM" id="SSF46689">
    <property type="entry name" value="Homeodomain-like"/>
    <property type="match status" value="1"/>
</dbReference>
<dbReference type="EMBL" id="KN833734">
    <property type="protein sequence ID" value="KIK22858.1"/>
    <property type="molecule type" value="Genomic_DNA"/>
</dbReference>
<proteinExistence type="predicted"/>
<dbReference type="InterPro" id="IPR004875">
    <property type="entry name" value="DDE_SF_endonuclease_dom"/>
</dbReference>
<reference evidence="3 4" key="1">
    <citation type="submission" date="2014-04" db="EMBL/GenBank/DDBJ databases">
        <authorList>
            <consortium name="DOE Joint Genome Institute"/>
            <person name="Kuo A."/>
            <person name="Kohler A."/>
            <person name="Costa M.D."/>
            <person name="Nagy L.G."/>
            <person name="Floudas D."/>
            <person name="Copeland A."/>
            <person name="Barry K.W."/>
            <person name="Cichocki N."/>
            <person name="Veneault-Fourrey C."/>
            <person name="LaButti K."/>
            <person name="Lindquist E.A."/>
            <person name="Lipzen A."/>
            <person name="Lundell T."/>
            <person name="Morin E."/>
            <person name="Murat C."/>
            <person name="Sun H."/>
            <person name="Tunlid A."/>
            <person name="Henrissat B."/>
            <person name="Grigoriev I.V."/>
            <person name="Hibbett D.S."/>
            <person name="Martin F."/>
            <person name="Nordberg H.P."/>
            <person name="Cantor M.N."/>
            <person name="Hua S.X."/>
        </authorList>
    </citation>
    <scope>NUCLEOTIDE SEQUENCE [LARGE SCALE GENOMIC DNA]</scope>
    <source>
        <strain evidence="3 4">441</strain>
    </source>
</reference>
<evidence type="ECO:0000313" key="4">
    <source>
        <dbReference type="Proteomes" id="UP000054018"/>
    </source>
</evidence>
<dbReference type="HOGENOM" id="CLU_018294_0_0_1"/>
<gene>
    <name evidence="3" type="ORF">PISMIDRAFT_11322</name>
</gene>
<dbReference type="PANTHER" id="PTHR19303">
    <property type="entry name" value="TRANSPOSON"/>
    <property type="match status" value="1"/>
</dbReference>
<dbReference type="AlphaFoldDB" id="A0A0C9ZSZ3"/>
<keyword evidence="4" id="KW-1185">Reference proteome</keyword>
<dbReference type="Pfam" id="PF03184">
    <property type="entry name" value="DDE_1"/>
    <property type="match status" value="2"/>
</dbReference>
<dbReference type="STRING" id="765257.A0A0C9ZSZ3"/>
<evidence type="ECO:0000313" key="3">
    <source>
        <dbReference type="EMBL" id="KIK22858.1"/>
    </source>
</evidence>
<keyword evidence="1" id="KW-0238">DNA-binding</keyword>
<dbReference type="InterPro" id="IPR006600">
    <property type="entry name" value="HTH_CenpB_DNA-bd_dom"/>
</dbReference>